<dbReference type="AlphaFoldDB" id="A0AAE0W0P6"/>
<reference evidence="2" key="1">
    <citation type="journal article" date="2021" name="Genome Biol. Evol.">
        <title>A High-Quality Reference Genome for a Parasitic Bivalve with Doubly Uniparental Inheritance (Bivalvia: Unionida).</title>
        <authorList>
            <person name="Smith C.H."/>
        </authorList>
    </citation>
    <scope>NUCLEOTIDE SEQUENCE</scope>
    <source>
        <strain evidence="2">CHS0354</strain>
    </source>
</reference>
<evidence type="ECO:0000313" key="3">
    <source>
        <dbReference type="Proteomes" id="UP001195483"/>
    </source>
</evidence>
<organism evidence="2 3">
    <name type="scientific">Potamilus streckersoni</name>
    <dbReference type="NCBI Taxonomy" id="2493646"/>
    <lineage>
        <taxon>Eukaryota</taxon>
        <taxon>Metazoa</taxon>
        <taxon>Spiralia</taxon>
        <taxon>Lophotrochozoa</taxon>
        <taxon>Mollusca</taxon>
        <taxon>Bivalvia</taxon>
        <taxon>Autobranchia</taxon>
        <taxon>Heteroconchia</taxon>
        <taxon>Palaeoheterodonta</taxon>
        <taxon>Unionida</taxon>
        <taxon>Unionoidea</taxon>
        <taxon>Unionidae</taxon>
        <taxon>Ambleminae</taxon>
        <taxon>Lampsilini</taxon>
        <taxon>Potamilus</taxon>
    </lineage>
</organism>
<keyword evidence="1" id="KW-0812">Transmembrane</keyword>
<name>A0AAE0W0P6_9BIVA</name>
<dbReference type="Proteomes" id="UP001195483">
    <property type="component" value="Unassembled WGS sequence"/>
</dbReference>
<comment type="caution">
    <text evidence="2">The sequence shown here is derived from an EMBL/GenBank/DDBJ whole genome shotgun (WGS) entry which is preliminary data.</text>
</comment>
<accession>A0AAE0W0P6</accession>
<keyword evidence="1" id="KW-1133">Transmembrane helix</keyword>
<reference evidence="2" key="2">
    <citation type="journal article" date="2021" name="Genome Biol. Evol.">
        <title>Developing a high-quality reference genome for a parasitic bivalve with doubly uniparental inheritance (Bivalvia: Unionida).</title>
        <authorList>
            <person name="Smith C.H."/>
        </authorList>
    </citation>
    <scope>NUCLEOTIDE SEQUENCE</scope>
    <source>
        <strain evidence="2">CHS0354</strain>
        <tissue evidence="2">Mantle</tissue>
    </source>
</reference>
<keyword evidence="1" id="KW-0472">Membrane</keyword>
<keyword evidence="3" id="KW-1185">Reference proteome</keyword>
<evidence type="ECO:0000256" key="1">
    <source>
        <dbReference type="SAM" id="Phobius"/>
    </source>
</evidence>
<gene>
    <name evidence="2" type="ORF">CHS0354_015673</name>
</gene>
<reference evidence="2" key="3">
    <citation type="submission" date="2023-05" db="EMBL/GenBank/DDBJ databases">
        <authorList>
            <person name="Smith C.H."/>
        </authorList>
    </citation>
    <scope>NUCLEOTIDE SEQUENCE</scope>
    <source>
        <strain evidence="2">CHS0354</strain>
        <tissue evidence="2">Mantle</tissue>
    </source>
</reference>
<protein>
    <submittedName>
        <fullName evidence="2">Uncharacterized protein</fullName>
    </submittedName>
</protein>
<evidence type="ECO:0000313" key="2">
    <source>
        <dbReference type="EMBL" id="KAK3596819.1"/>
    </source>
</evidence>
<feature type="transmembrane region" description="Helical" evidence="1">
    <location>
        <begin position="20"/>
        <end position="40"/>
    </location>
</feature>
<dbReference type="EMBL" id="JAEAOA010000977">
    <property type="protein sequence ID" value="KAK3596819.1"/>
    <property type="molecule type" value="Genomic_DNA"/>
</dbReference>
<sequence length="115" mass="12530">MTGENEKVLFGGGNVRVDMSGMLVLFAVCILANTFFVKAVEQPKPLKTKQISTYMAKSNNVGLECPDPKWTCPGTQPCCYSSGGWRCCPYTGLAGIVKPFRSLSLCPSHRYLISS</sequence>
<proteinExistence type="predicted"/>